<dbReference type="KEGG" id="amob:HG15A2_10400"/>
<accession>A0A517MSB0</accession>
<feature type="region of interest" description="Disordered" evidence="1">
    <location>
        <begin position="477"/>
        <end position="498"/>
    </location>
</feature>
<evidence type="ECO:0000256" key="1">
    <source>
        <dbReference type="SAM" id="MobiDB-lite"/>
    </source>
</evidence>
<keyword evidence="3" id="KW-1185">Reference proteome</keyword>
<protein>
    <recommendedName>
        <fullName evidence="4">Squalene cyclase C-terminal domain-containing protein</fullName>
    </recommendedName>
</protein>
<sequence>MNSPPPLGTPEVSSKPAGKATKKKLRVEDQVDLDENEPLLSQITGGMPSWLASLMLHLAAILALALWTLPLTSREPTALSSAEVDTEIVELNEEILDIEFQTEDTDLEETSELDVEVDLDTEIEIESLESSEAMTFEDTSLDLVDFSADIGMMEATPSSGSGMGVEGLSGRSAAGRRRMVRKAGGSRESEQAVDAALLWLARHQLPDGSWSFDHRYGECNGQCSHPGEKAKLRAGATGLALLPFLGAGNTHREGKYHDIVERGGAALVQMLKMTPDGATVIDKDVKGGPWMYSHGIASMALSEAFAMTGDETLRAPAQSLLAFTCNAQDPKGGGWRYQPRQKGDTSVMGWHVGALKSGYMASLQVPPIVVQRASYYLDTAEVDGGVGYCYNPYSPEPPKYSSTCSSIGLLCRMYMGMDQTNPVLQRGVERLLKYGPSKNNAYYNYYAAQVIYQFTGGEGPLWKKWNDKLRDQLVATQETEGHQAGSWTPPHKSHAQKSGGRLYVTAMSAMTLEVYYRLMPIYQKQATEGFDAQEEEADDKEK</sequence>
<dbReference type="AlphaFoldDB" id="A0A517MSB0"/>
<name>A0A517MSB0_9BACT</name>
<proteinExistence type="predicted"/>
<dbReference type="EMBL" id="CP036263">
    <property type="protein sequence ID" value="QDS97773.1"/>
    <property type="molecule type" value="Genomic_DNA"/>
</dbReference>
<dbReference type="InterPro" id="IPR008930">
    <property type="entry name" value="Terpenoid_cyclase/PrenylTrfase"/>
</dbReference>
<feature type="region of interest" description="Disordered" evidence="1">
    <location>
        <begin position="1"/>
        <end position="26"/>
    </location>
</feature>
<evidence type="ECO:0000313" key="3">
    <source>
        <dbReference type="Proteomes" id="UP000319852"/>
    </source>
</evidence>
<reference evidence="2 3" key="1">
    <citation type="submission" date="2019-02" db="EMBL/GenBank/DDBJ databases">
        <title>Deep-cultivation of Planctomycetes and their phenomic and genomic characterization uncovers novel biology.</title>
        <authorList>
            <person name="Wiegand S."/>
            <person name="Jogler M."/>
            <person name="Boedeker C."/>
            <person name="Pinto D."/>
            <person name="Vollmers J."/>
            <person name="Rivas-Marin E."/>
            <person name="Kohn T."/>
            <person name="Peeters S.H."/>
            <person name="Heuer A."/>
            <person name="Rast P."/>
            <person name="Oberbeckmann S."/>
            <person name="Bunk B."/>
            <person name="Jeske O."/>
            <person name="Meyerdierks A."/>
            <person name="Storesund J.E."/>
            <person name="Kallscheuer N."/>
            <person name="Luecker S."/>
            <person name="Lage O.M."/>
            <person name="Pohl T."/>
            <person name="Merkel B.J."/>
            <person name="Hornburger P."/>
            <person name="Mueller R.-W."/>
            <person name="Bruemmer F."/>
            <person name="Labrenz M."/>
            <person name="Spormann A.M."/>
            <person name="Op den Camp H."/>
            <person name="Overmann J."/>
            <person name="Amann R."/>
            <person name="Jetten M.S.M."/>
            <person name="Mascher T."/>
            <person name="Medema M.H."/>
            <person name="Devos D.P."/>
            <person name="Kaster A.-K."/>
            <person name="Ovreas L."/>
            <person name="Rohde M."/>
            <person name="Galperin M.Y."/>
            <person name="Jogler C."/>
        </authorList>
    </citation>
    <scope>NUCLEOTIDE SEQUENCE [LARGE SCALE GENOMIC DNA]</scope>
    <source>
        <strain evidence="2 3">HG15A2</strain>
    </source>
</reference>
<dbReference type="Proteomes" id="UP000319852">
    <property type="component" value="Chromosome"/>
</dbReference>
<evidence type="ECO:0008006" key="4">
    <source>
        <dbReference type="Google" id="ProtNLM"/>
    </source>
</evidence>
<dbReference type="Gene3D" id="1.50.10.20">
    <property type="match status" value="1"/>
</dbReference>
<gene>
    <name evidence="2" type="ORF">HG15A2_10400</name>
</gene>
<dbReference type="SUPFAM" id="SSF48239">
    <property type="entry name" value="Terpenoid cyclases/Protein prenyltransferases"/>
    <property type="match status" value="1"/>
</dbReference>
<evidence type="ECO:0000313" key="2">
    <source>
        <dbReference type="EMBL" id="QDS97773.1"/>
    </source>
</evidence>
<organism evidence="2 3">
    <name type="scientific">Adhaeretor mobilis</name>
    <dbReference type="NCBI Taxonomy" id="1930276"/>
    <lineage>
        <taxon>Bacteria</taxon>
        <taxon>Pseudomonadati</taxon>
        <taxon>Planctomycetota</taxon>
        <taxon>Planctomycetia</taxon>
        <taxon>Pirellulales</taxon>
        <taxon>Lacipirellulaceae</taxon>
        <taxon>Adhaeretor</taxon>
    </lineage>
</organism>
<feature type="region of interest" description="Disordered" evidence="1">
    <location>
        <begin position="155"/>
        <end position="176"/>
    </location>
</feature>